<dbReference type="InterPro" id="IPR013083">
    <property type="entry name" value="Znf_RING/FYVE/PHD"/>
</dbReference>
<dbReference type="SUPFAM" id="SSF57850">
    <property type="entry name" value="RING/U-box"/>
    <property type="match status" value="1"/>
</dbReference>
<gene>
    <name evidence="6" type="ORF">FOZ63_017460</name>
</gene>
<dbReference type="PANTHER" id="PTHR46210:SF1">
    <property type="entry name" value="FHA DOMAIN-CONTAINING PROTEIN"/>
    <property type="match status" value="1"/>
</dbReference>
<dbReference type="Gene3D" id="3.30.40.10">
    <property type="entry name" value="Zinc/RING finger domain, C3HC4 (zinc finger)"/>
    <property type="match status" value="1"/>
</dbReference>
<dbReference type="AlphaFoldDB" id="A0A7J6QXC6"/>
<feature type="non-terminal residue" evidence="6">
    <location>
        <position position="688"/>
    </location>
</feature>
<keyword evidence="3" id="KW-0862">Zinc</keyword>
<comment type="caution">
    <text evidence="6">The sequence shown here is derived from an EMBL/GenBank/DDBJ whole genome shotgun (WGS) entry which is preliminary data.</text>
</comment>
<dbReference type="CDD" id="cd16495">
    <property type="entry name" value="RING_CH-C4HC3_MARCH"/>
    <property type="match status" value="1"/>
</dbReference>
<feature type="domain" description="FHA" evidence="4">
    <location>
        <begin position="491"/>
        <end position="534"/>
    </location>
</feature>
<evidence type="ECO:0000256" key="1">
    <source>
        <dbReference type="ARBA" id="ARBA00022723"/>
    </source>
</evidence>
<evidence type="ECO:0000256" key="2">
    <source>
        <dbReference type="ARBA" id="ARBA00022771"/>
    </source>
</evidence>
<protein>
    <submittedName>
        <fullName evidence="6">Uncharacterized protein</fullName>
    </submittedName>
</protein>
<dbReference type="Gene3D" id="2.60.200.20">
    <property type="match status" value="1"/>
</dbReference>
<organism evidence="6 7">
    <name type="scientific">Perkinsus olseni</name>
    <name type="common">Perkinsus atlanticus</name>
    <dbReference type="NCBI Taxonomy" id="32597"/>
    <lineage>
        <taxon>Eukaryota</taxon>
        <taxon>Sar</taxon>
        <taxon>Alveolata</taxon>
        <taxon>Perkinsozoa</taxon>
        <taxon>Perkinsea</taxon>
        <taxon>Perkinsida</taxon>
        <taxon>Perkinsidae</taxon>
        <taxon>Perkinsus</taxon>
    </lineage>
</organism>
<dbReference type="GO" id="GO:0008270">
    <property type="term" value="F:zinc ion binding"/>
    <property type="evidence" value="ECO:0007669"/>
    <property type="project" value="UniProtKB-KW"/>
</dbReference>
<feature type="domain" description="RING-CH-type" evidence="5">
    <location>
        <begin position="368"/>
        <end position="444"/>
    </location>
</feature>
<reference evidence="6 7" key="1">
    <citation type="submission" date="2020-04" db="EMBL/GenBank/DDBJ databases">
        <title>Perkinsus olseni comparative genomics.</title>
        <authorList>
            <person name="Bogema D.R."/>
        </authorList>
    </citation>
    <scope>NUCLEOTIDE SEQUENCE [LARGE SCALE GENOMIC DNA]</scope>
    <source>
        <strain evidence="6 7">ATCC PRA-207</strain>
    </source>
</reference>
<dbReference type="Pfam" id="PF12906">
    <property type="entry name" value="RINGv"/>
    <property type="match status" value="1"/>
</dbReference>
<sequence length="688" mass="77234">MPQALFKCLRQDSISKRRSSLGLPRRSGTLSSADSEDIFDESRKLEMGSPDVAGGVDSREALVNIGVLEVKSKSWPHDSKLLLHDRGDCVFTRHFRIRPNPGRTFFVTRLNCEINIMCEVAKEYLFEFWKAIGHLMHPETIFVDRVLLAKRLVHEVISATEPSEPAQHFGTLDEALSSFEGLPAEEKLAQSRRTFAEETLRNACILVTRIRLEIRGSLIQKITGSRLFQFMKKWYRYTLCAGADDTSASPSNEALWQIVAVDKEVKPPRKGLMSATIGRARSTLNRPLQTVRRKLPGGTTPYISTYLEKGDVLRFGSLRLIIADVVLDFSAQRRTAHSSQMTTLSVSKNLSGDCSNDASSASLRDLSESGHGTSVCRICFDEESPDDPLLRPCDCKGSVKFVHKNCLQRWVEGQMRVRQLHHGGGEYLLVPMKCEICQQLYHDHAYSPELLPRPVCPHVVFEEEPTYHRGTGQMIGRKIHIVPFPKPNYVATIGRSKDCDVLLTDIGVSRSHAAMKFSQNRILLVDRGSKFGTLRKLKDDKVELQTGRTFAVQHSSSVLELSVSKVLKYRLFPERYLPPVLSSEEAEQSRLRACSPDSIDSEIMDDAGIQAQLARLFPETGVRMYRSTLPSHAAIEQAWQPRARQNEQEGYSLRLIRGLPTTRWPEDVAELNAASFVAGTGPRTAMNA</sequence>
<evidence type="ECO:0000259" key="4">
    <source>
        <dbReference type="PROSITE" id="PS50006"/>
    </source>
</evidence>
<name>A0A7J6QXC6_PEROL</name>
<dbReference type="Pfam" id="PF00498">
    <property type="entry name" value="FHA"/>
    <property type="match status" value="1"/>
</dbReference>
<dbReference type="PROSITE" id="PS51292">
    <property type="entry name" value="ZF_RING_CH"/>
    <property type="match status" value="1"/>
</dbReference>
<dbReference type="InterPro" id="IPR011016">
    <property type="entry name" value="Znf_RING-CH"/>
</dbReference>
<evidence type="ECO:0000313" key="7">
    <source>
        <dbReference type="Proteomes" id="UP000553632"/>
    </source>
</evidence>
<dbReference type="InterPro" id="IPR008984">
    <property type="entry name" value="SMAD_FHA_dom_sf"/>
</dbReference>
<dbReference type="SMART" id="SM00744">
    <property type="entry name" value="RINGv"/>
    <property type="match status" value="1"/>
</dbReference>
<evidence type="ECO:0000313" key="6">
    <source>
        <dbReference type="EMBL" id="KAF4713329.1"/>
    </source>
</evidence>
<dbReference type="InterPro" id="IPR000253">
    <property type="entry name" value="FHA_dom"/>
</dbReference>
<dbReference type="EMBL" id="JABANO010029571">
    <property type="protein sequence ID" value="KAF4713329.1"/>
    <property type="molecule type" value="Genomic_DNA"/>
</dbReference>
<dbReference type="Proteomes" id="UP000553632">
    <property type="component" value="Unassembled WGS sequence"/>
</dbReference>
<proteinExistence type="predicted"/>
<keyword evidence="2" id="KW-0863">Zinc-finger</keyword>
<keyword evidence="1" id="KW-0479">Metal-binding</keyword>
<dbReference type="SUPFAM" id="SSF49879">
    <property type="entry name" value="SMAD/FHA domain"/>
    <property type="match status" value="1"/>
</dbReference>
<evidence type="ECO:0000259" key="5">
    <source>
        <dbReference type="PROSITE" id="PS51292"/>
    </source>
</evidence>
<evidence type="ECO:0000256" key="3">
    <source>
        <dbReference type="ARBA" id="ARBA00022833"/>
    </source>
</evidence>
<dbReference type="PANTHER" id="PTHR46210">
    <property type="entry name" value="FHA DOMAIN-CONTAINING PROTEIN"/>
    <property type="match status" value="1"/>
</dbReference>
<accession>A0A7J6QXC6</accession>
<dbReference type="CDD" id="cd00060">
    <property type="entry name" value="FHA"/>
    <property type="match status" value="1"/>
</dbReference>
<dbReference type="PROSITE" id="PS50006">
    <property type="entry name" value="FHA_DOMAIN"/>
    <property type="match status" value="1"/>
</dbReference>
<keyword evidence="7" id="KW-1185">Reference proteome</keyword>